<proteinExistence type="predicted"/>
<sequence>MHNTCLSCLSMTTPRCTQNNEWYVPYLKMGESEKRVIVTTAVLKLIETAISPQGDSSSQLQEHLARLDSYVESVLKSLEK</sequence>
<gene>
    <name evidence="1" type="ORF">AL538_13380</name>
</gene>
<protein>
    <submittedName>
        <fullName evidence="1">Uncharacterized protein</fullName>
    </submittedName>
</protein>
<evidence type="ECO:0000313" key="2">
    <source>
        <dbReference type="Proteomes" id="UP000067422"/>
    </source>
</evidence>
<dbReference type="Proteomes" id="UP000067422">
    <property type="component" value="Chromosome 1"/>
</dbReference>
<name>A0ABN4L2A3_VIBHA</name>
<organism evidence="1 2">
    <name type="scientific">Vibrio harveyi</name>
    <name type="common">Beneckea harveyi</name>
    <dbReference type="NCBI Taxonomy" id="669"/>
    <lineage>
        <taxon>Bacteria</taxon>
        <taxon>Pseudomonadati</taxon>
        <taxon>Pseudomonadota</taxon>
        <taxon>Gammaproteobacteria</taxon>
        <taxon>Vibrionales</taxon>
        <taxon>Vibrionaceae</taxon>
        <taxon>Vibrio</taxon>
    </lineage>
</organism>
<dbReference type="EMBL" id="CP014038">
    <property type="protein sequence ID" value="AMF98626.1"/>
    <property type="molecule type" value="Genomic_DNA"/>
</dbReference>
<evidence type="ECO:0000313" key="1">
    <source>
        <dbReference type="EMBL" id="AMF98626.1"/>
    </source>
</evidence>
<keyword evidence="2" id="KW-1185">Reference proteome</keyword>
<reference evidence="1" key="1">
    <citation type="submission" date="2018-01" db="EMBL/GenBank/DDBJ databases">
        <title>FDA dAtabase for Regulatory Grade micrObial Sequences (FDA-ARGOS): Supporting development and validation of Infectious Disease Dx tests.</title>
        <authorList>
            <person name="Hoffmann M."/>
            <person name="Allard M."/>
            <person name="Evans P."/>
            <person name="Brown E."/>
            <person name="Tallon L."/>
            <person name="Sadzewicz L."/>
            <person name="Sengamalay N."/>
            <person name="Ott S."/>
            <person name="Godinez A."/>
            <person name="Nagaraj S."/>
            <person name="Vyas G."/>
            <person name="Aluvathingal J."/>
            <person name="Nadendla S."/>
            <person name="Geyer C."/>
            <person name="Sichtig H."/>
        </authorList>
    </citation>
    <scope>NUCLEOTIDE SEQUENCE</scope>
    <source>
        <strain evidence="1">FDAARGOS_107</strain>
    </source>
</reference>
<accession>A0ABN4L2A3</accession>